<feature type="domain" description="PB1-like" evidence="2">
    <location>
        <begin position="4"/>
        <end position="100"/>
    </location>
</feature>
<dbReference type="PANTHER" id="PTHR31973:SF190">
    <property type="entry name" value="MULE TRANSPOSASE DOMAIN-CONTAINING PROTEIN"/>
    <property type="match status" value="1"/>
</dbReference>
<dbReference type="AlphaFoldDB" id="A0A6L2MPE4"/>
<proteinExistence type="predicted"/>
<gene>
    <name evidence="3" type="ORF">Tci_046620</name>
</gene>
<sequence length="662" mass="74683">MFLIRIHYGGTFQRYPGRRYFDGHVGIFDMVDVDMFITVALDIMVVQLCYTGKSEPMYYNYLRPLTSLDEGLYALACEEDVYCLATLVRSFKLIEVYIKHGVTAVDSYRRPPPRVRVTIEDITDEPGSIAAIEHRSEKMLLLTWHDSSEPTKEPVCDSITPRSLPQHDSSTPCKDSVFESVTPRSMPRCMLTHPTDESVITYTQKLWVSHDDSVGVDDLDLNLNEHVDLKCSQIETQFELSVSEEPDVGRTQEPIMEEVRTQKPIVEEVIVEDYVSSGKDVEHDSAYETQYDVQSSEDTCIDDDDDDFLVDEENEIVKPHVDVHLFGIAWVPFDNIGVTNLVPDDVLEGEDVDVINVDGFDSDHGNDNKTSNYMRKRLAELSREIKGVINASGQWKYSFYIGQKFTTVKEAKDRGIIPAIKNVFPSAEHRYCLRHIHENMKHRWCGQEYKDLLWISASATIVRSLKSETLTRIPCKHDVAACWNIALNDRVTPAPKALQQCRSSSASRQAQQAEPAVGQDGSGVDAVIGLSVADYAGGAGVGIGSQEEIMVMIRKRLQKTKATSYNAKLMHLEDDMGWYIDEMIEQVEKIADDLRYIAYYIVAKGMDDHVPDEIDGAKGEQVPNHLVKKGNLEFLVCKQVANHGGDKLVDKGRPLKRKKGVC</sequence>
<evidence type="ECO:0000256" key="1">
    <source>
        <dbReference type="SAM" id="MobiDB-lite"/>
    </source>
</evidence>
<feature type="compositionally biased region" description="Polar residues" evidence="1">
    <location>
        <begin position="160"/>
        <end position="173"/>
    </location>
</feature>
<dbReference type="Pfam" id="PF26130">
    <property type="entry name" value="PB1-like"/>
    <property type="match status" value="1"/>
</dbReference>
<feature type="region of interest" description="Disordered" evidence="1">
    <location>
        <begin position="152"/>
        <end position="178"/>
    </location>
</feature>
<dbReference type="EMBL" id="BKCJ010006923">
    <property type="protein sequence ID" value="GEU74642.1"/>
    <property type="molecule type" value="Genomic_DNA"/>
</dbReference>
<reference evidence="3" key="1">
    <citation type="journal article" date="2019" name="Sci. Rep.">
        <title>Draft genome of Tanacetum cinerariifolium, the natural source of mosquito coil.</title>
        <authorList>
            <person name="Yamashiro T."/>
            <person name="Shiraishi A."/>
            <person name="Satake H."/>
            <person name="Nakayama K."/>
        </authorList>
    </citation>
    <scope>NUCLEOTIDE SEQUENCE</scope>
</reference>
<protein>
    <recommendedName>
        <fullName evidence="2">PB1-like domain-containing protein</fullName>
    </recommendedName>
</protein>
<dbReference type="InterPro" id="IPR058594">
    <property type="entry name" value="PB1-like_dom_pln"/>
</dbReference>
<accession>A0A6L2MPE4</accession>
<organism evidence="3">
    <name type="scientific">Tanacetum cinerariifolium</name>
    <name type="common">Dalmatian daisy</name>
    <name type="synonym">Chrysanthemum cinerariifolium</name>
    <dbReference type="NCBI Taxonomy" id="118510"/>
    <lineage>
        <taxon>Eukaryota</taxon>
        <taxon>Viridiplantae</taxon>
        <taxon>Streptophyta</taxon>
        <taxon>Embryophyta</taxon>
        <taxon>Tracheophyta</taxon>
        <taxon>Spermatophyta</taxon>
        <taxon>Magnoliopsida</taxon>
        <taxon>eudicotyledons</taxon>
        <taxon>Gunneridae</taxon>
        <taxon>Pentapetalae</taxon>
        <taxon>asterids</taxon>
        <taxon>campanulids</taxon>
        <taxon>Asterales</taxon>
        <taxon>Asteraceae</taxon>
        <taxon>Asteroideae</taxon>
        <taxon>Anthemideae</taxon>
        <taxon>Anthemidinae</taxon>
        <taxon>Tanacetum</taxon>
    </lineage>
</organism>
<evidence type="ECO:0000313" key="3">
    <source>
        <dbReference type="EMBL" id="GEU74642.1"/>
    </source>
</evidence>
<comment type="caution">
    <text evidence="3">The sequence shown here is derived from an EMBL/GenBank/DDBJ whole genome shotgun (WGS) entry which is preliminary data.</text>
</comment>
<name>A0A6L2MPE4_TANCI</name>
<dbReference type="PANTHER" id="PTHR31973">
    <property type="entry name" value="POLYPROTEIN, PUTATIVE-RELATED"/>
    <property type="match status" value="1"/>
</dbReference>
<evidence type="ECO:0000259" key="2">
    <source>
        <dbReference type="Pfam" id="PF26130"/>
    </source>
</evidence>